<dbReference type="Proteomes" id="UP000218164">
    <property type="component" value="Unassembled WGS sequence"/>
</dbReference>
<feature type="transmembrane region" description="Helical" evidence="1">
    <location>
        <begin position="91"/>
        <end position="110"/>
    </location>
</feature>
<evidence type="ECO:0000259" key="4">
    <source>
        <dbReference type="PROSITE" id="PS50113"/>
    </source>
</evidence>
<dbReference type="Pfam" id="PF08447">
    <property type="entry name" value="PAS_3"/>
    <property type="match status" value="1"/>
</dbReference>
<dbReference type="InterPro" id="IPR033425">
    <property type="entry name" value="MASE3"/>
</dbReference>
<feature type="transmembrane region" description="Helical" evidence="1">
    <location>
        <begin position="20"/>
        <end position="40"/>
    </location>
</feature>
<evidence type="ECO:0000259" key="3">
    <source>
        <dbReference type="PROSITE" id="PS50112"/>
    </source>
</evidence>
<feature type="domain" description="PAS" evidence="3">
    <location>
        <begin position="302"/>
        <end position="381"/>
    </location>
</feature>
<dbReference type="InterPro" id="IPR000014">
    <property type="entry name" value="PAS"/>
</dbReference>
<protein>
    <submittedName>
        <fullName evidence="5">ATPase</fullName>
    </submittedName>
</protein>
<dbReference type="SUPFAM" id="SSF55874">
    <property type="entry name" value="ATPase domain of HSP90 chaperone/DNA topoisomerase II/histidine kinase"/>
    <property type="match status" value="1"/>
</dbReference>
<dbReference type="Gene3D" id="3.30.450.20">
    <property type="entry name" value="PAS domain"/>
    <property type="match status" value="1"/>
</dbReference>
<comment type="caution">
    <text evidence="5">The sequence shown here is derived from an EMBL/GenBank/DDBJ whole genome shotgun (WGS) entry which is preliminary data.</text>
</comment>
<dbReference type="AlphaFoldDB" id="A0A2A2HVL0"/>
<dbReference type="EMBL" id="LMVP01000090">
    <property type="protein sequence ID" value="PAV13442.1"/>
    <property type="molecule type" value="Genomic_DNA"/>
</dbReference>
<gene>
    <name evidence="5" type="ORF">ASJ81_03810</name>
</gene>
<feature type="transmembrane region" description="Helical" evidence="1">
    <location>
        <begin position="201"/>
        <end position="219"/>
    </location>
</feature>
<feature type="transmembrane region" description="Helical" evidence="1">
    <location>
        <begin position="52"/>
        <end position="71"/>
    </location>
</feature>
<dbReference type="SMART" id="SM00086">
    <property type="entry name" value="PAC"/>
    <property type="match status" value="1"/>
</dbReference>
<accession>A0A2A2HVL0</accession>
<dbReference type="NCBIfam" id="TIGR00229">
    <property type="entry name" value="sensory_box"/>
    <property type="match status" value="1"/>
</dbReference>
<keyword evidence="1" id="KW-0472">Membrane</keyword>
<dbReference type="PANTHER" id="PTHR43065:SF23">
    <property type="entry name" value="SENSOR HISTIDINE KINASE PDTAS"/>
    <property type="match status" value="1"/>
</dbReference>
<dbReference type="PROSITE" id="PS50109">
    <property type="entry name" value="HIS_KIN"/>
    <property type="match status" value="1"/>
</dbReference>
<proteinExistence type="predicted"/>
<dbReference type="InterPro" id="IPR003594">
    <property type="entry name" value="HATPase_dom"/>
</dbReference>
<dbReference type="Gene3D" id="3.30.565.10">
    <property type="entry name" value="Histidine kinase-like ATPase, C-terminal domain"/>
    <property type="match status" value="1"/>
</dbReference>
<dbReference type="PROSITE" id="PS50112">
    <property type="entry name" value="PAS"/>
    <property type="match status" value="1"/>
</dbReference>
<dbReference type="InterPro" id="IPR036890">
    <property type="entry name" value="HATPase_C_sf"/>
</dbReference>
<evidence type="ECO:0000313" key="5">
    <source>
        <dbReference type="EMBL" id="PAV13442.1"/>
    </source>
</evidence>
<keyword evidence="1" id="KW-1133">Transmembrane helix</keyword>
<dbReference type="PANTHER" id="PTHR43065">
    <property type="entry name" value="SENSOR HISTIDINE KINASE"/>
    <property type="match status" value="1"/>
</dbReference>
<dbReference type="SMART" id="SM00387">
    <property type="entry name" value="HATPase_c"/>
    <property type="match status" value="1"/>
</dbReference>
<evidence type="ECO:0000259" key="2">
    <source>
        <dbReference type="PROSITE" id="PS50109"/>
    </source>
</evidence>
<dbReference type="SUPFAM" id="SSF55785">
    <property type="entry name" value="PYP-like sensor domain (PAS domain)"/>
    <property type="match status" value="1"/>
</dbReference>
<dbReference type="PROSITE" id="PS50113">
    <property type="entry name" value="PAC"/>
    <property type="match status" value="1"/>
</dbReference>
<feature type="domain" description="PAC" evidence="4">
    <location>
        <begin position="378"/>
        <end position="430"/>
    </location>
</feature>
<dbReference type="Pfam" id="PF17159">
    <property type="entry name" value="MASE3"/>
    <property type="match status" value="1"/>
</dbReference>
<dbReference type="Pfam" id="PF07568">
    <property type="entry name" value="HisKA_2"/>
    <property type="match status" value="1"/>
</dbReference>
<evidence type="ECO:0000313" key="6">
    <source>
        <dbReference type="Proteomes" id="UP000218164"/>
    </source>
</evidence>
<feature type="transmembrane region" description="Helical" evidence="1">
    <location>
        <begin position="171"/>
        <end position="189"/>
    </location>
</feature>
<reference evidence="5 6" key="1">
    <citation type="journal article" date="2017" name="BMC Genomics">
        <title>Genomic analysis of methanogenic archaea reveals a shift towards energy conservation.</title>
        <authorList>
            <person name="Gilmore S.P."/>
            <person name="Henske J.K."/>
            <person name="Sexton J.A."/>
            <person name="Solomon K.V."/>
            <person name="Seppala S."/>
            <person name="Yoo J.I."/>
            <person name="Huyett L.M."/>
            <person name="Pressman A."/>
            <person name="Cogan J.Z."/>
            <person name="Kivenson V."/>
            <person name="Peng X."/>
            <person name="Tan Y."/>
            <person name="Valentine D.L."/>
            <person name="O'Malley M.A."/>
        </authorList>
    </citation>
    <scope>NUCLEOTIDE SEQUENCE [LARGE SCALE GENOMIC DNA]</scope>
    <source>
        <strain evidence="5 6">MC-15</strain>
    </source>
</reference>
<keyword evidence="1" id="KW-0812">Transmembrane</keyword>
<dbReference type="InterPro" id="IPR035965">
    <property type="entry name" value="PAS-like_dom_sf"/>
</dbReference>
<dbReference type="InterPro" id="IPR005467">
    <property type="entry name" value="His_kinase_dom"/>
</dbReference>
<keyword evidence="6" id="KW-1185">Reference proteome</keyword>
<dbReference type="Pfam" id="PF02518">
    <property type="entry name" value="HATPase_c"/>
    <property type="match status" value="1"/>
</dbReference>
<evidence type="ECO:0000256" key="1">
    <source>
        <dbReference type="SAM" id="Phobius"/>
    </source>
</evidence>
<dbReference type="CDD" id="cd00130">
    <property type="entry name" value="PAS"/>
    <property type="match status" value="1"/>
</dbReference>
<dbReference type="InterPro" id="IPR000700">
    <property type="entry name" value="PAS-assoc_C"/>
</dbReference>
<dbReference type="InterPro" id="IPR001610">
    <property type="entry name" value="PAC"/>
</dbReference>
<feature type="domain" description="Histidine kinase" evidence="2">
    <location>
        <begin position="438"/>
        <end position="651"/>
    </location>
</feature>
<organism evidence="5 6">
    <name type="scientific">Methanosarcina spelaei</name>
    <dbReference type="NCBI Taxonomy" id="1036679"/>
    <lineage>
        <taxon>Archaea</taxon>
        <taxon>Methanobacteriati</taxon>
        <taxon>Methanobacteriota</taxon>
        <taxon>Stenosarchaea group</taxon>
        <taxon>Methanomicrobia</taxon>
        <taxon>Methanosarcinales</taxon>
        <taxon>Methanosarcinaceae</taxon>
        <taxon>Methanosarcina</taxon>
    </lineage>
</organism>
<feature type="transmembrane region" description="Helical" evidence="1">
    <location>
        <begin position="130"/>
        <end position="151"/>
    </location>
</feature>
<name>A0A2A2HVL0_9EURY</name>
<dbReference type="InterPro" id="IPR011495">
    <property type="entry name" value="Sig_transdc_His_kin_sub2_dim/P"/>
</dbReference>
<sequence length="657" mass="75993">MIFWAVIIGLLHILSLSNNLLFHTLVEMFSIIVAYIIFLLAWESKTFLENRYILFIGISYFFVGTLDLLHTLSYESMGMFPGFGTNLPTQLWIAARYMQGISFLVASLLLIKYGMNGVRDYVRPVEKSMFAWRVFFIYAVTTLLCILSIFVFRNFPDSYIEGSGLTLFKILSEYVISLMLFCSLVLLYFKRNCFENKVFKLLAASIILTIFSELTFTIFNNVYDFQFALGHYLKLLSFYLIYKAIVEMGFGEPYSFLFRELKYNEEDLRQKAALLSEEYNRMCGIIGINKYLAEDVGKWDKNEKSYYSFIQDLHGILFQLNKDFRLLFLYGPVEEMIGYMKQDFLSGKINWEEIVLPEDRHVIFENREKLKSNLDFVIESEYRIRAKNGEIKWVREFLQKISDESRTSAKFQGSVHDITQYKMAAEALKKIEGTRIKEIHHRIKNNLQVISSLLSLQAEKFEDEKVLEAFRESQNRVASIAIIHEELHEGNSIDTLDFADYLQKLTADLFSSYHVGKSHVNLKLELKHVYLGMDTAIPLGIIVNELISNSLKHAFPDGDNGEISIQLQEADKYVSKPEKPETGISCQDEPNIDYILTVADNGRGIPEEIDFINTDSLGLQLINILTEQIDGCIELRRNRGTEFVIWFSSSENSGKLK</sequence>
<dbReference type="InterPro" id="IPR013655">
    <property type="entry name" value="PAS_fold_3"/>
</dbReference>